<keyword evidence="4 11" id="KW-1133">Transmembrane helix</keyword>
<dbReference type="InterPro" id="IPR017452">
    <property type="entry name" value="GPCR_Rhodpsn_7TM"/>
</dbReference>
<feature type="region of interest" description="Disordered" evidence="10">
    <location>
        <begin position="530"/>
        <end position="549"/>
    </location>
</feature>
<reference evidence="13 14" key="1">
    <citation type="submission" date="2024-02" db="EMBL/GenBank/DDBJ databases">
        <title>Chromosome-scale genome assembly of the rough periwinkle Littorina saxatilis.</title>
        <authorList>
            <person name="De Jode A."/>
            <person name="Faria R."/>
            <person name="Formenti G."/>
            <person name="Sims Y."/>
            <person name="Smith T.P."/>
            <person name="Tracey A."/>
            <person name="Wood J.M.D."/>
            <person name="Zagrodzka Z.B."/>
            <person name="Johannesson K."/>
            <person name="Butlin R.K."/>
            <person name="Leder E.H."/>
        </authorList>
    </citation>
    <scope>NUCLEOTIDE SEQUENCE [LARGE SCALE GENOMIC DNA]</scope>
    <source>
        <strain evidence="13">Snail1</strain>
        <tissue evidence="13">Muscle</tissue>
    </source>
</reference>
<feature type="region of interest" description="Disordered" evidence="10">
    <location>
        <begin position="343"/>
        <end position="369"/>
    </location>
</feature>
<feature type="compositionally biased region" description="Basic and acidic residues" evidence="10">
    <location>
        <begin position="202"/>
        <end position="212"/>
    </location>
</feature>
<feature type="transmembrane region" description="Helical" evidence="11">
    <location>
        <begin position="133"/>
        <end position="153"/>
    </location>
</feature>
<evidence type="ECO:0000256" key="2">
    <source>
        <dbReference type="ARBA" id="ARBA00022475"/>
    </source>
</evidence>
<dbReference type="PRINTS" id="PR00243">
    <property type="entry name" value="MUSCARINICR"/>
</dbReference>
<keyword evidence="14" id="KW-1185">Reference proteome</keyword>
<dbReference type="EMBL" id="JBAMIC010000010">
    <property type="protein sequence ID" value="KAK7102179.1"/>
    <property type="molecule type" value="Genomic_DNA"/>
</dbReference>
<dbReference type="PROSITE" id="PS00237">
    <property type="entry name" value="G_PROTEIN_RECEP_F1_1"/>
    <property type="match status" value="1"/>
</dbReference>
<dbReference type="AlphaFoldDB" id="A0AAN9BBL4"/>
<feature type="transmembrane region" description="Helical" evidence="11">
    <location>
        <begin position="628"/>
        <end position="651"/>
    </location>
</feature>
<keyword evidence="7 9" id="KW-0675">Receptor</keyword>
<protein>
    <recommendedName>
        <fullName evidence="12">G-protein coupled receptors family 1 profile domain-containing protein</fullName>
    </recommendedName>
</protein>
<keyword evidence="2" id="KW-1003">Cell membrane</keyword>
<feature type="transmembrane region" description="Helical" evidence="11">
    <location>
        <begin position="81"/>
        <end position="105"/>
    </location>
</feature>
<comment type="similarity">
    <text evidence="9">Belongs to the G-protein coupled receptor 1 family.</text>
</comment>
<feature type="transmembrane region" description="Helical" evidence="11">
    <location>
        <begin position="7"/>
        <end position="27"/>
    </location>
</feature>
<feature type="region of interest" description="Disordered" evidence="10">
    <location>
        <begin position="176"/>
        <end position="214"/>
    </location>
</feature>
<dbReference type="Pfam" id="PF00001">
    <property type="entry name" value="7tm_1"/>
    <property type="match status" value="2"/>
</dbReference>
<evidence type="ECO:0000256" key="3">
    <source>
        <dbReference type="ARBA" id="ARBA00022692"/>
    </source>
</evidence>
<evidence type="ECO:0000256" key="4">
    <source>
        <dbReference type="ARBA" id="ARBA00022989"/>
    </source>
</evidence>
<dbReference type="SUPFAM" id="SSF81321">
    <property type="entry name" value="Family A G protein-coupled receptor-like"/>
    <property type="match status" value="1"/>
</dbReference>
<comment type="subcellular location">
    <subcellularLocation>
        <location evidence="1">Cell membrane</location>
        <topology evidence="1">Multi-pass membrane protein</topology>
    </subcellularLocation>
</comment>
<dbReference type="GO" id="GO:0043410">
    <property type="term" value="P:positive regulation of MAPK cascade"/>
    <property type="evidence" value="ECO:0007669"/>
    <property type="project" value="TreeGrafter"/>
</dbReference>
<proteinExistence type="inferred from homology"/>
<dbReference type="PANTHER" id="PTHR24248:SF204">
    <property type="entry name" value="HISTAMINE H1 RECEPTOR"/>
    <property type="match status" value="1"/>
</dbReference>
<keyword evidence="5 9" id="KW-0297">G-protein coupled receptor</keyword>
<dbReference type="GO" id="GO:0005886">
    <property type="term" value="C:plasma membrane"/>
    <property type="evidence" value="ECO:0007669"/>
    <property type="project" value="UniProtKB-SubCell"/>
</dbReference>
<evidence type="ECO:0000256" key="1">
    <source>
        <dbReference type="ARBA" id="ARBA00004651"/>
    </source>
</evidence>
<feature type="domain" description="G-protein coupled receptors family 1 profile" evidence="12">
    <location>
        <begin position="1"/>
        <end position="644"/>
    </location>
</feature>
<name>A0AAN9BBL4_9CAEN</name>
<feature type="compositionally biased region" description="Gly residues" evidence="10">
    <location>
        <begin position="248"/>
        <end position="259"/>
    </location>
</feature>
<dbReference type="GO" id="GO:0071880">
    <property type="term" value="P:adenylate cyclase-activating adrenergic receptor signaling pathway"/>
    <property type="evidence" value="ECO:0007669"/>
    <property type="project" value="TreeGrafter"/>
</dbReference>
<sequence>MFIVSLAVADLIVGLSVMPISTVYIFTGDWPFGVAVCQIWIAIDYIASTASILNLFILSLDRYWSVRAPLQYLHKRTRRRALSMISVVWLASSLWVIPIVGWHYFAHGGVRTVPSDVCDTEYAKDSVFKVVTAFFNFYLPLSVMYALYIRIFIEIRKRSKFELGQRNPGRRRLSYHVKANPIHSQSHDDDDDSDPGDNDTFTDDRSSRDRMTLQDVSMTSLQRFGQAQQESLGMVIRQNGARPKQNSTGGGGGGGGGMRGYSTAVNNGNLRLLAMRRQMIQKEPASSSHSPASPLIRRQPYKVEYVYDENVMDPQTEKLERYYYEDHVDRRCLAIRGSSDRTKTLRQGRSASSKGILPGGTFDSGGRDREESLCSSKLSGAFGGVFVNIHSAKKSRRSNGTASGVGKVRGYGSTPRKSKSKSDPMRKLSISCEVLPSLGKDSRSKCGGGACDSVGCAGIELSSRAEASSSSSSAASTFEDNRLMCNSVSQDDRLNYRYQHQNHTTEGYSLVSGLRRMRLAETFVDQTIIPAEGGGEEDDTEGSNGDDGKRDIFVLRDDKDRRLTGVLNLRHRIIKNLRVSSSLRKEIKAARQLGVIMGAFTLCFLPYFILFLVVAFCDDCIEPGLLTAATWVGYLNSTLNPFLYPLCNIAFRRKFRSMLNFRSSASSSGYNFYERNSMTRARYD</sequence>
<dbReference type="PRINTS" id="PR00237">
    <property type="entry name" value="GPCRRHODOPSN"/>
</dbReference>
<evidence type="ECO:0000313" key="14">
    <source>
        <dbReference type="Proteomes" id="UP001374579"/>
    </source>
</evidence>
<dbReference type="PANTHER" id="PTHR24248">
    <property type="entry name" value="ADRENERGIC RECEPTOR-RELATED G-PROTEIN COUPLED RECEPTOR"/>
    <property type="match status" value="1"/>
</dbReference>
<evidence type="ECO:0000256" key="5">
    <source>
        <dbReference type="ARBA" id="ARBA00023040"/>
    </source>
</evidence>
<evidence type="ECO:0000256" key="9">
    <source>
        <dbReference type="RuleBase" id="RU000688"/>
    </source>
</evidence>
<feature type="transmembrane region" description="Helical" evidence="11">
    <location>
        <begin position="39"/>
        <end position="60"/>
    </location>
</feature>
<dbReference type="PROSITE" id="PS50262">
    <property type="entry name" value="G_PROTEIN_RECEP_F1_2"/>
    <property type="match status" value="1"/>
</dbReference>
<dbReference type="InterPro" id="IPR000995">
    <property type="entry name" value="Musac_Ach_rcpt"/>
</dbReference>
<dbReference type="GO" id="GO:0016907">
    <property type="term" value="F:G protein-coupled acetylcholine receptor activity"/>
    <property type="evidence" value="ECO:0007669"/>
    <property type="project" value="InterPro"/>
</dbReference>
<evidence type="ECO:0000256" key="8">
    <source>
        <dbReference type="ARBA" id="ARBA00023224"/>
    </source>
</evidence>
<evidence type="ECO:0000256" key="7">
    <source>
        <dbReference type="ARBA" id="ARBA00023170"/>
    </source>
</evidence>
<evidence type="ECO:0000256" key="11">
    <source>
        <dbReference type="SAM" id="Phobius"/>
    </source>
</evidence>
<evidence type="ECO:0000313" key="13">
    <source>
        <dbReference type="EMBL" id="KAK7102179.1"/>
    </source>
</evidence>
<organism evidence="13 14">
    <name type="scientific">Littorina saxatilis</name>
    <dbReference type="NCBI Taxonomy" id="31220"/>
    <lineage>
        <taxon>Eukaryota</taxon>
        <taxon>Metazoa</taxon>
        <taxon>Spiralia</taxon>
        <taxon>Lophotrochozoa</taxon>
        <taxon>Mollusca</taxon>
        <taxon>Gastropoda</taxon>
        <taxon>Caenogastropoda</taxon>
        <taxon>Littorinimorpha</taxon>
        <taxon>Littorinoidea</taxon>
        <taxon>Littorinidae</taxon>
        <taxon>Littorina</taxon>
    </lineage>
</organism>
<gene>
    <name evidence="13" type="ORF">V1264_020440</name>
</gene>
<dbReference type="Proteomes" id="UP001374579">
    <property type="component" value="Unassembled WGS sequence"/>
</dbReference>
<evidence type="ECO:0000256" key="10">
    <source>
        <dbReference type="SAM" id="MobiDB-lite"/>
    </source>
</evidence>
<feature type="region of interest" description="Disordered" evidence="10">
    <location>
        <begin position="237"/>
        <end position="259"/>
    </location>
</feature>
<comment type="caution">
    <text evidence="13">The sequence shown here is derived from an EMBL/GenBank/DDBJ whole genome shotgun (WGS) entry which is preliminary data.</text>
</comment>
<feature type="region of interest" description="Disordered" evidence="10">
    <location>
        <begin position="396"/>
        <end position="426"/>
    </location>
</feature>
<evidence type="ECO:0000259" key="12">
    <source>
        <dbReference type="PROSITE" id="PS50262"/>
    </source>
</evidence>
<dbReference type="Gene3D" id="1.20.1070.10">
    <property type="entry name" value="Rhodopsin 7-helix transmembrane proteins"/>
    <property type="match status" value="2"/>
</dbReference>
<evidence type="ECO:0000256" key="6">
    <source>
        <dbReference type="ARBA" id="ARBA00023136"/>
    </source>
</evidence>
<accession>A0AAN9BBL4</accession>
<feature type="compositionally biased region" description="Acidic residues" evidence="10">
    <location>
        <begin position="188"/>
        <end position="201"/>
    </location>
</feature>
<keyword evidence="8 9" id="KW-0807">Transducer</keyword>
<feature type="transmembrane region" description="Helical" evidence="11">
    <location>
        <begin position="593"/>
        <end position="616"/>
    </location>
</feature>
<keyword evidence="3 9" id="KW-0812">Transmembrane</keyword>
<dbReference type="GO" id="GO:0045202">
    <property type="term" value="C:synapse"/>
    <property type="evidence" value="ECO:0007669"/>
    <property type="project" value="GOC"/>
</dbReference>
<keyword evidence="6 11" id="KW-0472">Membrane</keyword>
<dbReference type="InterPro" id="IPR000276">
    <property type="entry name" value="GPCR_Rhodpsn"/>
</dbReference>